<dbReference type="FunFam" id="2.60.260.20:FF:000013">
    <property type="entry name" value="DnaJ subfamily B member 11"/>
    <property type="match status" value="1"/>
</dbReference>
<dbReference type="InterPro" id="IPR036869">
    <property type="entry name" value="J_dom_sf"/>
</dbReference>
<keyword evidence="4" id="KW-1185">Reference proteome</keyword>
<accession>A0A563VJN7</accession>
<dbReference type="PROSITE" id="PS00636">
    <property type="entry name" value="DNAJ_1"/>
    <property type="match status" value="1"/>
</dbReference>
<dbReference type="InterPro" id="IPR008971">
    <property type="entry name" value="HSP40/DnaJ_pept-bd"/>
</dbReference>
<organism evidence="3 4">
    <name type="scientific">Hyella patelloides LEGE 07179</name>
    <dbReference type="NCBI Taxonomy" id="945734"/>
    <lineage>
        <taxon>Bacteria</taxon>
        <taxon>Bacillati</taxon>
        <taxon>Cyanobacteriota</taxon>
        <taxon>Cyanophyceae</taxon>
        <taxon>Pleurocapsales</taxon>
        <taxon>Hyellaceae</taxon>
        <taxon>Hyella</taxon>
    </lineage>
</organism>
<dbReference type="PANTHER" id="PTHR43096">
    <property type="entry name" value="DNAJ HOMOLOG 1, MITOCHONDRIAL-RELATED"/>
    <property type="match status" value="1"/>
</dbReference>
<dbReference type="CDD" id="cd10747">
    <property type="entry name" value="DnaJ_C"/>
    <property type="match status" value="1"/>
</dbReference>
<evidence type="ECO:0000313" key="3">
    <source>
        <dbReference type="EMBL" id="VEP11654.1"/>
    </source>
</evidence>
<evidence type="ECO:0000259" key="2">
    <source>
        <dbReference type="PROSITE" id="PS50076"/>
    </source>
</evidence>
<dbReference type="SMART" id="SM00271">
    <property type="entry name" value="DnaJ"/>
    <property type="match status" value="1"/>
</dbReference>
<dbReference type="AlphaFoldDB" id="A0A563VJN7"/>
<protein>
    <recommendedName>
        <fullName evidence="2">J domain-containing protein</fullName>
    </recommendedName>
</protein>
<dbReference type="Pfam" id="PF01556">
    <property type="entry name" value="DnaJ_C"/>
    <property type="match status" value="1"/>
</dbReference>
<feature type="domain" description="J" evidence="2">
    <location>
        <begin position="1"/>
        <end position="55"/>
    </location>
</feature>
<dbReference type="PRINTS" id="PR00625">
    <property type="entry name" value="JDOMAIN"/>
</dbReference>
<sequence length="314" mass="34870">MLVVGEKKKFRKLALKYHPDRNPGDQKAEAKFKEISEAYEVLGDKEKRAKYDQFGKYWQQAGQAGQTGGWSGSPQGVDVGGFDFSQYGNFEEFINELLGRFSTPGSGTGSRSYSYNSANDSRTSGTGFSNFGASTPGGDREASITLSFGEAFRGTTKRLSLNNEIVEVRIPPGAKPGSKIRIRGKGQYNPYSKRQGDLYLKVNLQSHPFFRFDGDNLTCEIPITPDEAVLGASIEVPTPDGMVNVKVPPGIRNGQTLRLRGKGWSLPKGGRSDQLVQITIDIPQDISSQEREYYEKIRSERKYNPRSNLRKFSL</sequence>
<dbReference type="Gene3D" id="2.60.260.20">
    <property type="entry name" value="Urease metallochaperone UreE, N-terminal domain"/>
    <property type="match status" value="2"/>
</dbReference>
<name>A0A563VJN7_9CYAN</name>
<proteinExistence type="predicted"/>
<dbReference type="SUPFAM" id="SSF49493">
    <property type="entry name" value="HSP40/DnaJ peptide-binding domain"/>
    <property type="match status" value="2"/>
</dbReference>
<dbReference type="Pfam" id="PF00226">
    <property type="entry name" value="DnaJ"/>
    <property type="match status" value="1"/>
</dbReference>
<reference evidence="3 4" key="1">
    <citation type="submission" date="2019-01" db="EMBL/GenBank/DDBJ databases">
        <authorList>
            <person name="Brito A."/>
        </authorList>
    </citation>
    <scope>NUCLEOTIDE SEQUENCE [LARGE SCALE GENOMIC DNA]</scope>
    <source>
        <strain evidence="3">1</strain>
    </source>
</reference>
<dbReference type="InterPro" id="IPR002939">
    <property type="entry name" value="DnaJ_C"/>
</dbReference>
<keyword evidence="1" id="KW-0143">Chaperone</keyword>
<dbReference type="Proteomes" id="UP000320055">
    <property type="component" value="Unassembled WGS sequence"/>
</dbReference>
<evidence type="ECO:0000313" key="4">
    <source>
        <dbReference type="Proteomes" id="UP000320055"/>
    </source>
</evidence>
<dbReference type="PANTHER" id="PTHR43096:SF52">
    <property type="entry name" value="DNAJ HOMOLOG 1, MITOCHONDRIAL-RELATED"/>
    <property type="match status" value="1"/>
</dbReference>
<dbReference type="CDD" id="cd06257">
    <property type="entry name" value="DnaJ"/>
    <property type="match status" value="1"/>
</dbReference>
<dbReference type="SUPFAM" id="SSF46565">
    <property type="entry name" value="Chaperone J-domain"/>
    <property type="match status" value="1"/>
</dbReference>
<evidence type="ECO:0000256" key="1">
    <source>
        <dbReference type="ARBA" id="ARBA00023186"/>
    </source>
</evidence>
<dbReference type="EMBL" id="CAACVJ010000016">
    <property type="protein sequence ID" value="VEP11654.1"/>
    <property type="molecule type" value="Genomic_DNA"/>
</dbReference>
<dbReference type="GO" id="GO:0051082">
    <property type="term" value="F:unfolded protein binding"/>
    <property type="evidence" value="ECO:0007669"/>
    <property type="project" value="InterPro"/>
</dbReference>
<dbReference type="Gene3D" id="1.10.287.110">
    <property type="entry name" value="DnaJ domain"/>
    <property type="match status" value="1"/>
</dbReference>
<dbReference type="PROSITE" id="PS50076">
    <property type="entry name" value="DNAJ_2"/>
    <property type="match status" value="1"/>
</dbReference>
<dbReference type="InterPro" id="IPR018253">
    <property type="entry name" value="DnaJ_domain_CS"/>
</dbReference>
<dbReference type="InterPro" id="IPR001623">
    <property type="entry name" value="DnaJ_domain"/>
</dbReference>
<dbReference type="GO" id="GO:0005737">
    <property type="term" value="C:cytoplasm"/>
    <property type="evidence" value="ECO:0007669"/>
    <property type="project" value="TreeGrafter"/>
</dbReference>
<dbReference type="GO" id="GO:0042026">
    <property type="term" value="P:protein refolding"/>
    <property type="evidence" value="ECO:0007669"/>
    <property type="project" value="TreeGrafter"/>
</dbReference>
<gene>
    <name evidence="3" type="ORF">H1P_1120011</name>
</gene>